<reference evidence="3 4" key="1">
    <citation type="submission" date="2022-10" db="EMBL/GenBank/DDBJ databases">
        <title>Roseococcus glaciei nov., sp. nov., isolated from glacier.</title>
        <authorList>
            <person name="Liu Q."/>
            <person name="Xin Y.-H."/>
        </authorList>
    </citation>
    <scope>NUCLEOTIDE SEQUENCE [LARGE SCALE GENOMIC DNA]</scope>
    <source>
        <strain evidence="3 4">MDT2-1-1</strain>
    </source>
</reference>
<feature type="transmembrane region" description="Helical" evidence="1">
    <location>
        <begin position="154"/>
        <end position="172"/>
    </location>
</feature>
<feature type="transmembrane region" description="Helical" evidence="1">
    <location>
        <begin position="113"/>
        <end position="134"/>
    </location>
</feature>
<dbReference type="InterPro" id="IPR000326">
    <property type="entry name" value="PAP2/HPO"/>
</dbReference>
<comment type="caution">
    <text evidence="3">The sequence shown here is derived from an EMBL/GenBank/DDBJ whole genome shotgun (WGS) entry which is preliminary data.</text>
</comment>
<dbReference type="PANTHER" id="PTHR14969:SF13">
    <property type="entry name" value="AT30094P"/>
    <property type="match status" value="1"/>
</dbReference>
<evidence type="ECO:0000256" key="1">
    <source>
        <dbReference type="SAM" id="Phobius"/>
    </source>
</evidence>
<sequence>MEDRMEAVGWLRGLTRRVTAAERGTLLALVIVGVGLFGFARVALEVADGDTHSLDHALLLALRSEADPTDPWGPGWFEEMMRDFTALGGTGVLLLVTATVFGFLLLTGRRQAAMLVLLSIASGVVVSHGLKWGFGRPRPDLVPHGQSVYSQSFPSGHAMLSAIVYLTLGALLSRVQERRRAKVYPLVVAALLVLLIGFSRVYLGVHWPSDVLAGWAVGAGWAALCWLILLTLQRRGQT</sequence>
<keyword evidence="1" id="KW-1133">Transmembrane helix</keyword>
<dbReference type="Proteomes" id="UP001526430">
    <property type="component" value="Unassembled WGS sequence"/>
</dbReference>
<gene>
    <name evidence="3" type="ORF">OF850_05855</name>
</gene>
<proteinExistence type="predicted"/>
<dbReference type="Pfam" id="PF01569">
    <property type="entry name" value="PAP2"/>
    <property type="match status" value="1"/>
</dbReference>
<feature type="transmembrane region" description="Helical" evidence="1">
    <location>
        <begin position="84"/>
        <end position="106"/>
    </location>
</feature>
<dbReference type="SMART" id="SM00014">
    <property type="entry name" value="acidPPc"/>
    <property type="match status" value="1"/>
</dbReference>
<dbReference type="SUPFAM" id="SSF48317">
    <property type="entry name" value="Acid phosphatase/Vanadium-dependent haloperoxidase"/>
    <property type="match status" value="1"/>
</dbReference>
<keyword evidence="4" id="KW-1185">Reference proteome</keyword>
<feature type="transmembrane region" description="Helical" evidence="1">
    <location>
        <begin position="184"/>
        <end position="205"/>
    </location>
</feature>
<dbReference type="EMBL" id="JAPFQI010000002">
    <property type="protein sequence ID" value="MCW8085142.1"/>
    <property type="molecule type" value="Genomic_DNA"/>
</dbReference>
<name>A0ABT3NSL4_9PROT</name>
<feature type="transmembrane region" description="Helical" evidence="1">
    <location>
        <begin position="211"/>
        <end position="232"/>
    </location>
</feature>
<evidence type="ECO:0000313" key="4">
    <source>
        <dbReference type="Proteomes" id="UP001526430"/>
    </source>
</evidence>
<feature type="domain" description="Phosphatidic acid phosphatase type 2/haloperoxidase" evidence="2">
    <location>
        <begin position="112"/>
        <end position="226"/>
    </location>
</feature>
<keyword evidence="1" id="KW-0812">Transmembrane</keyword>
<dbReference type="CDD" id="cd03392">
    <property type="entry name" value="PAP2_like_2"/>
    <property type="match status" value="1"/>
</dbReference>
<protein>
    <submittedName>
        <fullName evidence="3">Phosphatase PAP2 family protein</fullName>
    </submittedName>
</protein>
<keyword evidence="1" id="KW-0472">Membrane</keyword>
<dbReference type="Gene3D" id="1.20.144.10">
    <property type="entry name" value="Phosphatidic acid phosphatase type 2/haloperoxidase"/>
    <property type="match status" value="2"/>
</dbReference>
<evidence type="ECO:0000259" key="2">
    <source>
        <dbReference type="SMART" id="SM00014"/>
    </source>
</evidence>
<organism evidence="3 4">
    <name type="scientific">Sabulicella glaciei</name>
    <dbReference type="NCBI Taxonomy" id="2984948"/>
    <lineage>
        <taxon>Bacteria</taxon>
        <taxon>Pseudomonadati</taxon>
        <taxon>Pseudomonadota</taxon>
        <taxon>Alphaproteobacteria</taxon>
        <taxon>Acetobacterales</taxon>
        <taxon>Acetobacteraceae</taxon>
        <taxon>Sabulicella</taxon>
    </lineage>
</organism>
<dbReference type="RefSeq" id="WP_301588988.1">
    <property type="nucleotide sequence ID" value="NZ_JAPFQI010000002.1"/>
</dbReference>
<accession>A0ABT3NSL4</accession>
<dbReference type="InterPro" id="IPR036938">
    <property type="entry name" value="PAP2/HPO_sf"/>
</dbReference>
<evidence type="ECO:0000313" key="3">
    <source>
        <dbReference type="EMBL" id="MCW8085142.1"/>
    </source>
</evidence>
<dbReference type="PANTHER" id="PTHR14969">
    <property type="entry name" value="SPHINGOSINE-1-PHOSPHATE PHOSPHOHYDROLASE"/>
    <property type="match status" value="1"/>
</dbReference>
<feature type="transmembrane region" description="Helical" evidence="1">
    <location>
        <begin position="26"/>
        <end position="44"/>
    </location>
</feature>